<reference evidence="2" key="1">
    <citation type="submission" date="2020-02" db="EMBL/GenBank/DDBJ databases">
        <authorList>
            <person name="Meier V. D."/>
        </authorList>
    </citation>
    <scope>NUCLEOTIDE SEQUENCE</scope>
    <source>
        <strain evidence="2">AVDCRST_MAG58</strain>
    </source>
</reference>
<protein>
    <submittedName>
        <fullName evidence="2">Uncharacterized protein</fullName>
    </submittedName>
</protein>
<organism evidence="2">
    <name type="scientific">uncultured Rubrobacteraceae bacterium</name>
    <dbReference type="NCBI Taxonomy" id="349277"/>
    <lineage>
        <taxon>Bacteria</taxon>
        <taxon>Bacillati</taxon>
        <taxon>Actinomycetota</taxon>
        <taxon>Rubrobacteria</taxon>
        <taxon>Rubrobacterales</taxon>
        <taxon>Rubrobacteraceae</taxon>
        <taxon>environmental samples</taxon>
    </lineage>
</organism>
<proteinExistence type="predicted"/>
<evidence type="ECO:0000256" key="1">
    <source>
        <dbReference type="SAM" id="MobiDB-lite"/>
    </source>
</evidence>
<sequence length="146" mass="16128">MDAERAGFRTFWLIVGGDGDRPEVFELGADKGTRMLPVFSFEEEAMLFLRLGGLEGRWRVGETGAADLASTLTGAHRGVIRVVLDPFPEIGFARFYEVFSLGREEFVALLILGRRFRTRTARGPSTSERRASMPPGTPSEGTSSDR</sequence>
<name>A0A6J4R0J1_9ACTN</name>
<dbReference type="AlphaFoldDB" id="A0A6J4R0J1"/>
<dbReference type="EMBL" id="CADCVF010000051">
    <property type="protein sequence ID" value="CAA9460524.1"/>
    <property type="molecule type" value="Genomic_DNA"/>
</dbReference>
<accession>A0A6J4R0J1</accession>
<gene>
    <name evidence="2" type="ORF">AVDCRST_MAG58-2467</name>
</gene>
<feature type="region of interest" description="Disordered" evidence="1">
    <location>
        <begin position="121"/>
        <end position="146"/>
    </location>
</feature>
<evidence type="ECO:0000313" key="2">
    <source>
        <dbReference type="EMBL" id="CAA9460524.1"/>
    </source>
</evidence>